<sequence>MSLSLSGSRRSLLRRLINRRSMAMGAATTLICAPIVATIGDTPVAFATSTCEFNWGIKQSYRQYIQGPVAKGGWGGDGIGFTGDKTGANGAFKFSPQKPQVTGDTVTVPLNGVLHFNGHNYGGEDLLDMTLSDWKIRANGNKADILVDYVSYESDMVTKTKKGDKITGDDEVIATIKLAKPVNTASGAVDLSGSTTLTEGGHRLFLAYDAGISMDPTSGGVALDGSCGSGSGSGAGTGPGSKRPLTTIDGNFTGFNKEAMSILSETNDTMNALTTFMGNTQAFLDEYESFVKRGGGNTVSGGSASGGTTSHTSSPSGNSAGNSTKSNADATGASHGTSEKTSGTNKKAASHSGNGSPRRAAVAGDGANRDAGGAGSKCAAVKSVESGEAAWAVKESFQSYITGSIAKGKWDLNGVGFNSGQFQFTANGGNVDTDAKQGSISYGGTLHFTGHNGILDLSISNPEIQFEGESGKLVADVRSSTMEGEKKDFGRTVLADLSFTSLDVSDVSARGKADVSLTSDGSMAFAEFYEVGTKLAPISFSSQLGGQGDCAGVGGSTTSGSSAGQGNAGSAASRTAAAAKLAAKGRGGDAGTKGHSSSTGYENGSDKFKIKSAAAEDSGSNPTTYLLLLIAGFVVVGGSIGRLVANNPS</sequence>
<keyword evidence="2" id="KW-0812">Transmembrane</keyword>
<feature type="compositionally biased region" description="Polar residues" evidence="1">
    <location>
        <begin position="322"/>
        <end position="355"/>
    </location>
</feature>
<keyword evidence="5" id="KW-1185">Reference proteome</keyword>
<feature type="compositionally biased region" description="Low complexity" evidence="1">
    <location>
        <begin position="306"/>
        <end position="321"/>
    </location>
</feature>
<evidence type="ECO:0000313" key="4">
    <source>
        <dbReference type="EMBL" id="AEI08587.1"/>
    </source>
</evidence>
<evidence type="ECO:0000256" key="2">
    <source>
        <dbReference type="SAM" id="Phobius"/>
    </source>
</evidence>
<gene>
    <name evidence="4" type="primary">htaA</name>
    <name evidence="4" type="ordered locus">CRES_0224</name>
</gene>
<keyword evidence="2" id="KW-0472">Membrane</keyword>
<dbReference type="Pfam" id="PF04213">
    <property type="entry name" value="HtaA"/>
    <property type="match status" value="2"/>
</dbReference>
<keyword evidence="2" id="KW-1133">Transmembrane helix</keyword>
<feature type="domain" description="Htaa" evidence="3">
    <location>
        <begin position="51"/>
        <end position="218"/>
    </location>
</feature>
<accession>F8E2E1</accession>
<feature type="transmembrane region" description="Helical" evidence="2">
    <location>
        <begin position="625"/>
        <end position="645"/>
    </location>
</feature>
<evidence type="ECO:0000256" key="1">
    <source>
        <dbReference type="SAM" id="MobiDB-lite"/>
    </source>
</evidence>
<feature type="domain" description="Htaa" evidence="3">
    <location>
        <begin position="387"/>
        <end position="541"/>
    </location>
</feature>
<dbReference type="InterPro" id="IPR007331">
    <property type="entry name" value="Htaa"/>
</dbReference>
<protein>
    <submittedName>
        <fullName evidence="4">Cell-surface hemin receptor</fullName>
    </submittedName>
</protein>
<keyword evidence="4" id="KW-0675">Receptor</keyword>
<dbReference type="EMBL" id="CP002857">
    <property type="protein sequence ID" value="AEI08587.1"/>
    <property type="molecule type" value="Genomic_DNA"/>
</dbReference>
<dbReference type="OrthoDB" id="7210788at2"/>
<feature type="region of interest" description="Disordered" evidence="1">
    <location>
        <begin position="298"/>
        <end position="375"/>
    </location>
</feature>
<dbReference type="Proteomes" id="UP000000492">
    <property type="component" value="Chromosome"/>
</dbReference>
<dbReference type="eggNOG" id="COG4886">
    <property type="taxonomic scope" value="Bacteria"/>
</dbReference>
<dbReference type="STRING" id="662755.CRES_0224"/>
<dbReference type="HOGENOM" id="CLU_446003_0_0_11"/>
<evidence type="ECO:0000313" key="5">
    <source>
        <dbReference type="Proteomes" id="UP000000492"/>
    </source>
</evidence>
<organism evidence="4 5">
    <name type="scientific">Corynebacterium resistens (strain DSM 45100 / JCM 12819 / GTC 2026 / SICGH 158)</name>
    <dbReference type="NCBI Taxonomy" id="662755"/>
    <lineage>
        <taxon>Bacteria</taxon>
        <taxon>Bacillati</taxon>
        <taxon>Actinomycetota</taxon>
        <taxon>Actinomycetes</taxon>
        <taxon>Mycobacteriales</taxon>
        <taxon>Corynebacteriaceae</taxon>
        <taxon>Corynebacterium</taxon>
    </lineage>
</organism>
<dbReference type="RefSeq" id="WP_013887616.1">
    <property type="nucleotide sequence ID" value="NC_015673.1"/>
</dbReference>
<dbReference type="KEGG" id="crd:CRES_0224"/>
<proteinExistence type="predicted"/>
<feature type="region of interest" description="Disordered" evidence="1">
    <location>
        <begin position="583"/>
        <end position="602"/>
    </location>
</feature>
<feature type="compositionally biased region" description="Low complexity" evidence="1">
    <location>
        <begin position="358"/>
        <end position="371"/>
    </location>
</feature>
<name>F8E2E1_CORRG</name>
<reference evidence="4 5" key="1">
    <citation type="journal article" date="2012" name="BMC Genomics">
        <title>Complete genome sequence, lifestyle, and multi-drug resistance of the human pathogen Corynebacterium resistens DSM 45100 isolated from blood samples of a leukemia patient.</title>
        <authorList>
            <person name="Schroder J."/>
            <person name="Maus I."/>
            <person name="Meyer K."/>
            <person name="Wordemann S."/>
            <person name="Blom J."/>
            <person name="Jaenicke S."/>
            <person name="Schneider J."/>
            <person name="Trost E."/>
            <person name="Tauch A."/>
        </authorList>
    </citation>
    <scope>NUCLEOTIDE SEQUENCE [LARGE SCALE GENOMIC DNA]</scope>
    <source>
        <strain evidence="5">DSM 45100 / JCM 12819 / CCUG 50093 / GTC 2026 / SICGH 158</strain>
    </source>
</reference>
<dbReference type="AlphaFoldDB" id="F8E2E1"/>
<evidence type="ECO:0000259" key="3">
    <source>
        <dbReference type="Pfam" id="PF04213"/>
    </source>
</evidence>